<comment type="subunit">
    <text evidence="10">Forms a complex with SecD. Part of the essential Sec protein translocation apparatus which comprises SecA, SecYEG and auxiliary proteins SecDF. Other proteins may also be involved.</text>
</comment>
<name>Q8RFJ5_FUSNN</name>
<dbReference type="PRINTS" id="PR01755">
    <property type="entry name" value="SECFTRNLCASE"/>
</dbReference>
<keyword evidence="7 10" id="KW-1133">Transmembrane helix</keyword>
<dbReference type="KEGG" id="fnu:FN0700"/>
<keyword evidence="9 10" id="KW-0472">Membrane</keyword>
<evidence type="ECO:0000256" key="7">
    <source>
        <dbReference type="ARBA" id="ARBA00022989"/>
    </source>
</evidence>
<dbReference type="SUPFAM" id="SSF82866">
    <property type="entry name" value="Multidrug efflux transporter AcrB transmembrane domain"/>
    <property type="match status" value="1"/>
</dbReference>
<reference evidence="12" key="1">
    <citation type="journal article" date="2002" name="J. Bacteriol.">
        <title>Genome sequence and analysis of the oral bacterium Fusobacterium nucleatum strain ATCC 25586.</title>
        <authorList>
            <person name="Kapatral V."/>
            <person name="Anderson I."/>
            <person name="Ivanova N."/>
            <person name="Reznik G."/>
            <person name="Los T."/>
            <person name="Lykidis A."/>
            <person name="Bhattacharyya A."/>
            <person name="Bartman A."/>
            <person name="Gardner W."/>
            <person name="Grechkin G."/>
            <person name="Zhu L."/>
            <person name="Vasieva O."/>
            <person name="Chu L."/>
            <person name="Kogan Y."/>
            <person name="Chaga O."/>
            <person name="Goltsman E."/>
            <person name="Bernal A."/>
            <person name="Larsen N."/>
            <person name="D'Souza M."/>
            <person name="Walunas T."/>
            <person name="Pusch G."/>
            <person name="Haselkorn R."/>
            <person name="Fonstein M."/>
            <person name="Kyrpides N."/>
            <person name="Overbeek R."/>
        </authorList>
    </citation>
    <scope>NUCLEOTIDE SEQUENCE [LARGE SCALE GENOMIC DNA]</scope>
    <source>
        <strain evidence="12">ATCC 25586</strain>
    </source>
</reference>
<evidence type="ECO:0000259" key="11">
    <source>
        <dbReference type="Pfam" id="PF02355"/>
    </source>
</evidence>
<dbReference type="PaxDb" id="190304-FN0700"/>
<dbReference type="GO" id="GO:0065002">
    <property type="term" value="P:intracellular protein transmembrane transport"/>
    <property type="evidence" value="ECO:0007669"/>
    <property type="project" value="UniProtKB-UniRule"/>
</dbReference>
<dbReference type="GO" id="GO:0005886">
    <property type="term" value="C:plasma membrane"/>
    <property type="evidence" value="ECO:0000318"/>
    <property type="project" value="GO_Central"/>
</dbReference>
<sequence>MKTNLHVIKNIKIYLSISLVLVTLSIVIFFTKGLNYGIDFSGGNLFQLKYNGTTVTLNQINENLDKLAKELPQINSNSRKVQISDDGTIIVRVPEISENDKGKVLNNLKELGSYTLDKEDKVGASIGDDLKKSAIYSLGIGAILIVIYITMRFEFSFAIGGILSLLHDIIIAVGFIALMGYEVDTPFIAAILTILGYSINDTIVIYDRIRENLKRKHKGWILEQCMDESINQTAIRSLNTSVTTLFSVIAILVFGGASLKTFIMTLLIGILAGTYSSIFVATPVVYLLNKRKGNNMEDMFKDDEENNDGKRVEKILV</sequence>
<reference evidence="13" key="3">
    <citation type="submission" date="2018-03" db="EMBL/GenBank/DDBJ databases">
        <title>Complete Fusobacterium genomes using hybrid Minion sequencing.</title>
        <authorList>
            <person name="Slade D.J."/>
            <person name="Lahmers K."/>
        </authorList>
    </citation>
    <scope>NUCLEOTIDE SEQUENCE</scope>
    <source>
        <strain evidence="13">ATCC 25586</strain>
    </source>
</reference>
<evidence type="ECO:0000313" key="13">
    <source>
        <dbReference type="EMBL" id="AVQ15100.1"/>
    </source>
</evidence>
<reference evidence="14" key="2">
    <citation type="journal article" date="2018" name="MSphere">
        <title>Fusobacterium Genomics Using MinION and Illumina Sequencing Enables Genome Completion and Correction.</title>
        <authorList>
            <person name="Todd S.M."/>
            <person name="Settlage R.E."/>
            <person name="Lahmers K.K."/>
            <person name="Slade D.J."/>
        </authorList>
    </citation>
    <scope>NUCLEOTIDE SEQUENCE [LARGE SCALE GENOMIC DNA]</scope>
    <source>
        <strain evidence="14">ATCC 25586</strain>
    </source>
</reference>
<dbReference type="EMBL" id="AE009951">
    <property type="protein sequence ID" value="AAL94896.1"/>
    <property type="molecule type" value="Genomic_DNA"/>
</dbReference>
<gene>
    <name evidence="10 13" type="primary">secF</name>
    <name evidence="12" type="ordered locus">FN0700</name>
    <name evidence="13" type="ORF">C7Y58_06550</name>
</gene>
<dbReference type="GO" id="GO:0006605">
    <property type="term" value="P:protein targeting"/>
    <property type="evidence" value="ECO:0007669"/>
    <property type="project" value="UniProtKB-UniRule"/>
</dbReference>
<dbReference type="GeneID" id="79783696"/>
<proteinExistence type="inferred from homology"/>
<dbReference type="GO" id="GO:0043952">
    <property type="term" value="P:protein transport by the Sec complex"/>
    <property type="evidence" value="ECO:0007669"/>
    <property type="project" value="UniProtKB-UniRule"/>
</dbReference>
<dbReference type="PATRIC" id="fig|190304.8.peg.1265"/>
<dbReference type="STRING" id="190304.FN0700"/>
<dbReference type="InParanoid" id="Q8RFJ5"/>
<evidence type="ECO:0000256" key="6">
    <source>
        <dbReference type="ARBA" id="ARBA00022927"/>
    </source>
</evidence>
<keyword evidence="2 10" id="KW-0813">Transport</keyword>
<feature type="transmembrane region" description="Helical" evidence="10">
    <location>
        <begin position="157"/>
        <end position="181"/>
    </location>
</feature>
<dbReference type="EMBL" id="CP028101">
    <property type="protein sequence ID" value="AVQ15100.1"/>
    <property type="molecule type" value="Genomic_DNA"/>
</dbReference>
<organism evidence="12">
    <name type="scientific">Fusobacterium nucleatum subsp. nucleatum (strain ATCC 25586 / DSM 15643 / BCRC 10681 / CIP 101130 / JCM 8532 / KCTC 2640 / LMG 13131 / VPI 4355)</name>
    <dbReference type="NCBI Taxonomy" id="190304"/>
    <lineage>
        <taxon>Bacteria</taxon>
        <taxon>Fusobacteriati</taxon>
        <taxon>Fusobacteriota</taxon>
        <taxon>Fusobacteriia</taxon>
        <taxon>Fusobacteriales</taxon>
        <taxon>Fusobacteriaceae</taxon>
        <taxon>Fusobacterium</taxon>
    </lineage>
</organism>
<dbReference type="Pfam" id="PF07549">
    <property type="entry name" value="Sec_GG"/>
    <property type="match status" value="1"/>
</dbReference>
<dbReference type="InterPro" id="IPR005665">
    <property type="entry name" value="SecF_bac"/>
</dbReference>
<evidence type="ECO:0000256" key="2">
    <source>
        <dbReference type="ARBA" id="ARBA00022448"/>
    </source>
</evidence>
<comment type="similarity">
    <text evidence="10">Belongs to the SecD/SecF family. SecF subfamily.</text>
</comment>
<evidence type="ECO:0000313" key="14">
    <source>
        <dbReference type="Proteomes" id="UP000241660"/>
    </source>
</evidence>
<dbReference type="EnsemblBacteria" id="AAL94896">
    <property type="protein sequence ID" value="AAL94896"/>
    <property type="gene ID" value="FN0700"/>
</dbReference>
<dbReference type="InterPro" id="IPR022646">
    <property type="entry name" value="SecD/SecF_CS"/>
</dbReference>
<dbReference type="HOGENOM" id="CLU_050012_0_0_0"/>
<dbReference type="Gene3D" id="1.20.1640.10">
    <property type="entry name" value="Multidrug efflux transporter AcrB transmembrane domain"/>
    <property type="match status" value="1"/>
</dbReference>
<dbReference type="InterPro" id="IPR055344">
    <property type="entry name" value="SecD_SecF_C_bact"/>
</dbReference>
<protein>
    <recommendedName>
        <fullName evidence="10">Protein-export membrane protein SecF</fullName>
    </recommendedName>
</protein>
<dbReference type="PANTHER" id="PTHR30081:SF8">
    <property type="entry name" value="PROTEIN TRANSLOCASE SUBUNIT SECF"/>
    <property type="match status" value="1"/>
</dbReference>
<dbReference type="eggNOG" id="COG0341">
    <property type="taxonomic scope" value="Bacteria"/>
</dbReference>
<feature type="transmembrane region" description="Helical" evidence="10">
    <location>
        <begin position="187"/>
        <end position="206"/>
    </location>
</feature>
<dbReference type="HAMAP" id="MF_01464_B">
    <property type="entry name" value="SecF_B"/>
    <property type="match status" value="1"/>
</dbReference>
<dbReference type="InterPro" id="IPR022645">
    <property type="entry name" value="SecD/SecF_bac"/>
</dbReference>
<dbReference type="AlphaFoldDB" id="Q8RFJ5"/>
<dbReference type="NCBIfam" id="TIGR00966">
    <property type="entry name" value="transloc_SecF"/>
    <property type="match status" value="1"/>
</dbReference>
<accession>Q8RFJ5</accession>
<feature type="transmembrane region" description="Helical" evidence="10">
    <location>
        <begin position="263"/>
        <end position="288"/>
    </location>
</feature>
<evidence type="ECO:0000256" key="3">
    <source>
        <dbReference type="ARBA" id="ARBA00022475"/>
    </source>
</evidence>
<evidence type="ECO:0000256" key="8">
    <source>
        <dbReference type="ARBA" id="ARBA00023010"/>
    </source>
</evidence>
<feature type="transmembrane region" description="Helical" evidence="10">
    <location>
        <begin position="238"/>
        <end position="257"/>
    </location>
</feature>
<dbReference type="InterPro" id="IPR048634">
    <property type="entry name" value="SecD_SecF_C"/>
</dbReference>
<keyword evidence="6 10" id="KW-0653">Protein transport</keyword>
<keyword evidence="3 10" id="KW-1003">Cell membrane</keyword>
<comment type="subcellular location">
    <subcellularLocation>
        <location evidence="10">Cell inner membrane</location>
        <topology evidence="10">Multi-pass membrane protein</topology>
    </subcellularLocation>
    <subcellularLocation>
        <location evidence="1">Cell membrane</location>
        <topology evidence="1">Multi-pass membrane protein</topology>
    </subcellularLocation>
</comment>
<dbReference type="NCBIfam" id="TIGR00916">
    <property type="entry name" value="2A0604s01"/>
    <property type="match status" value="1"/>
</dbReference>
<evidence type="ECO:0000256" key="10">
    <source>
        <dbReference type="HAMAP-Rule" id="MF_01464"/>
    </source>
</evidence>
<dbReference type="GO" id="GO:0015450">
    <property type="term" value="F:protein-transporting ATPase activity"/>
    <property type="evidence" value="ECO:0007669"/>
    <property type="project" value="InterPro"/>
</dbReference>
<keyword evidence="4 10" id="KW-0997">Cell inner membrane</keyword>
<feature type="domain" description="Protein export membrane protein SecD/SecF C-terminal" evidence="11">
    <location>
        <begin position="108"/>
        <end position="290"/>
    </location>
</feature>
<evidence type="ECO:0000256" key="4">
    <source>
        <dbReference type="ARBA" id="ARBA00022519"/>
    </source>
</evidence>
<dbReference type="InterPro" id="IPR022813">
    <property type="entry name" value="SecD/SecF_arch_bac"/>
</dbReference>
<dbReference type="GO" id="GO:0015031">
    <property type="term" value="P:protein transport"/>
    <property type="evidence" value="ECO:0000318"/>
    <property type="project" value="GO_Central"/>
</dbReference>
<keyword evidence="8 10" id="KW-0811">Translocation</keyword>
<evidence type="ECO:0000313" key="12">
    <source>
        <dbReference type="EMBL" id="AAL94896.1"/>
    </source>
</evidence>
<evidence type="ECO:0000256" key="1">
    <source>
        <dbReference type="ARBA" id="ARBA00004651"/>
    </source>
</evidence>
<dbReference type="PANTHER" id="PTHR30081">
    <property type="entry name" value="PROTEIN-EXPORT MEMBRANE PROTEIN SEC"/>
    <property type="match status" value="1"/>
</dbReference>
<comment type="function">
    <text evidence="10">Part of the Sec protein translocase complex. Interacts with the SecYEG preprotein conducting channel. SecDF uses the proton motive force (PMF) to complete protein translocation after the ATP-dependent function of SecA.</text>
</comment>
<feature type="transmembrane region" description="Helical" evidence="10">
    <location>
        <begin position="133"/>
        <end position="150"/>
    </location>
</feature>
<dbReference type="Proteomes" id="UP000241660">
    <property type="component" value="Chromosome"/>
</dbReference>
<evidence type="ECO:0000256" key="9">
    <source>
        <dbReference type="ARBA" id="ARBA00023136"/>
    </source>
</evidence>
<dbReference type="FunFam" id="1.20.1640.10:FF:000055">
    <property type="entry name" value="Protein-export membrane protein SecF"/>
    <property type="match status" value="1"/>
</dbReference>
<evidence type="ECO:0000256" key="5">
    <source>
        <dbReference type="ARBA" id="ARBA00022692"/>
    </source>
</evidence>
<keyword evidence="14" id="KW-1185">Reference proteome</keyword>
<dbReference type="RefSeq" id="WP_011016589.1">
    <property type="nucleotide sequence ID" value="NZ_CP028101.1"/>
</dbReference>
<feature type="transmembrane region" description="Helical" evidence="10">
    <location>
        <begin position="12"/>
        <end position="31"/>
    </location>
</feature>
<dbReference type="BioCyc" id="FNUC190304:G1FZS-1286-MONOMER"/>
<keyword evidence="5 10" id="KW-0812">Transmembrane</keyword>
<dbReference type="Pfam" id="PF02355">
    <property type="entry name" value="SecD_SecF_C"/>
    <property type="match status" value="1"/>
</dbReference>